<dbReference type="InterPro" id="IPR018117">
    <property type="entry name" value="C5_DNA_meth_AS"/>
</dbReference>
<evidence type="ECO:0000256" key="7">
    <source>
        <dbReference type="RuleBase" id="RU000417"/>
    </source>
</evidence>
<comment type="similarity">
    <text evidence="5 6">Belongs to the class I-like SAM-binding methyltransferase superfamily. C5-methyltransferase family.</text>
</comment>
<keyword evidence="3 5" id="KW-0949">S-adenosyl-L-methionine</keyword>
<organism evidence="9 10">
    <name type="scientific">Arsenicicoccus cauae</name>
    <dbReference type="NCBI Taxonomy" id="2663847"/>
    <lineage>
        <taxon>Bacteria</taxon>
        <taxon>Bacillati</taxon>
        <taxon>Actinomycetota</taxon>
        <taxon>Actinomycetes</taxon>
        <taxon>Micrococcales</taxon>
        <taxon>Intrasporangiaceae</taxon>
        <taxon>Arsenicicoccus</taxon>
    </lineage>
</organism>
<feature type="active site" evidence="5">
    <location>
        <position position="94"/>
    </location>
</feature>
<dbReference type="AlphaFoldDB" id="A0A6I3ISX5"/>
<dbReference type="NCBIfam" id="TIGR00675">
    <property type="entry name" value="dcm"/>
    <property type="match status" value="1"/>
</dbReference>
<evidence type="ECO:0000256" key="6">
    <source>
        <dbReference type="RuleBase" id="RU000416"/>
    </source>
</evidence>
<evidence type="ECO:0000256" key="3">
    <source>
        <dbReference type="ARBA" id="ARBA00022691"/>
    </source>
</evidence>
<dbReference type="Gene3D" id="3.40.50.150">
    <property type="entry name" value="Vaccinia Virus protein VP39"/>
    <property type="match status" value="1"/>
</dbReference>
<accession>A0A6I3ISX5</accession>
<name>A0A6I3ISX5_9MICO</name>
<dbReference type="Gene3D" id="3.90.120.10">
    <property type="entry name" value="DNA Methylase, subunit A, domain 2"/>
    <property type="match status" value="1"/>
</dbReference>
<comment type="caution">
    <text evidence="9">The sequence shown here is derived from an EMBL/GenBank/DDBJ whole genome shotgun (WGS) entry which is preliminary data.</text>
</comment>
<proteinExistence type="inferred from homology"/>
<comment type="catalytic activity">
    <reaction evidence="7">
        <text>a 2'-deoxycytidine in DNA + S-adenosyl-L-methionine = a 5-methyl-2'-deoxycytidine in DNA + S-adenosyl-L-homocysteine + H(+)</text>
        <dbReference type="Rhea" id="RHEA:13681"/>
        <dbReference type="Rhea" id="RHEA-COMP:11369"/>
        <dbReference type="Rhea" id="RHEA-COMP:11370"/>
        <dbReference type="ChEBI" id="CHEBI:15378"/>
        <dbReference type="ChEBI" id="CHEBI:57856"/>
        <dbReference type="ChEBI" id="CHEBI:59789"/>
        <dbReference type="ChEBI" id="CHEBI:85452"/>
        <dbReference type="ChEBI" id="CHEBI:85454"/>
        <dbReference type="EC" id="2.1.1.37"/>
    </reaction>
</comment>
<evidence type="ECO:0000256" key="4">
    <source>
        <dbReference type="ARBA" id="ARBA00022747"/>
    </source>
</evidence>
<keyword evidence="4" id="KW-0680">Restriction system</keyword>
<dbReference type="PRINTS" id="PR00105">
    <property type="entry name" value="C5METTRFRASE"/>
</dbReference>
<evidence type="ECO:0000313" key="10">
    <source>
        <dbReference type="Proteomes" id="UP000431092"/>
    </source>
</evidence>
<evidence type="ECO:0000256" key="2">
    <source>
        <dbReference type="ARBA" id="ARBA00022679"/>
    </source>
</evidence>
<dbReference type="GO" id="GO:0003886">
    <property type="term" value="F:DNA (cytosine-5-)-methyltransferase activity"/>
    <property type="evidence" value="ECO:0007669"/>
    <property type="project" value="UniProtKB-EC"/>
</dbReference>
<evidence type="ECO:0000256" key="1">
    <source>
        <dbReference type="ARBA" id="ARBA00022603"/>
    </source>
</evidence>
<reference evidence="9 10" key="1">
    <citation type="submission" date="2019-11" db="EMBL/GenBank/DDBJ databases">
        <title>Whole genome sequencing identifies a novel species of the genus Arsenicicoccus isolated from human blood.</title>
        <authorList>
            <person name="Jeong J.H."/>
            <person name="Kweon O.J."/>
            <person name="Kim H.R."/>
            <person name="Kim T.-H."/>
            <person name="Ha S.-M."/>
            <person name="Lee M.-K."/>
        </authorList>
    </citation>
    <scope>NUCLEOTIDE SEQUENCE [LARGE SCALE GENOMIC DNA]</scope>
    <source>
        <strain evidence="9 10">MKL-02</strain>
    </source>
</reference>
<dbReference type="PROSITE" id="PS00094">
    <property type="entry name" value="C5_MTASE_1"/>
    <property type="match status" value="1"/>
</dbReference>
<dbReference type="EC" id="2.1.1.37" evidence="7"/>
<evidence type="ECO:0000256" key="5">
    <source>
        <dbReference type="PROSITE-ProRule" id="PRU01016"/>
    </source>
</evidence>
<dbReference type="PANTHER" id="PTHR46098">
    <property type="entry name" value="TRNA (CYTOSINE(38)-C(5))-METHYLTRANSFERASE"/>
    <property type="match status" value="1"/>
</dbReference>
<evidence type="ECO:0000313" key="9">
    <source>
        <dbReference type="EMBL" id="MTB71371.1"/>
    </source>
</evidence>
<dbReference type="PROSITE" id="PS51679">
    <property type="entry name" value="SAM_MT_C5"/>
    <property type="match status" value="1"/>
</dbReference>
<dbReference type="InterPro" id="IPR001525">
    <property type="entry name" value="C5_MeTfrase"/>
</dbReference>
<protein>
    <recommendedName>
        <fullName evidence="7">Cytosine-specific methyltransferase</fullName>
        <ecNumber evidence="7">2.1.1.37</ecNumber>
    </recommendedName>
</protein>
<keyword evidence="10" id="KW-1185">Reference proteome</keyword>
<dbReference type="Proteomes" id="UP000431092">
    <property type="component" value="Unassembled WGS sequence"/>
</dbReference>
<dbReference type="SUPFAM" id="SSF53335">
    <property type="entry name" value="S-adenosyl-L-methionine-dependent methyltransferases"/>
    <property type="match status" value="1"/>
</dbReference>
<dbReference type="GO" id="GO:0009307">
    <property type="term" value="P:DNA restriction-modification system"/>
    <property type="evidence" value="ECO:0007669"/>
    <property type="project" value="UniProtKB-KW"/>
</dbReference>
<dbReference type="Pfam" id="PF00145">
    <property type="entry name" value="DNA_methylase"/>
    <property type="match status" value="1"/>
</dbReference>
<dbReference type="PANTHER" id="PTHR46098:SF1">
    <property type="entry name" value="TRNA (CYTOSINE(38)-C(5))-METHYLTRANSFERASE"/>
    <property type="match status" value="1"/>
</dbReference>
<dbReference type="InterPro" id="IPR050750">
    <property type="entry name" value="C5-MTase"/>
</dbReference>
<dbReference type="GO" id="GO:0032259">
    <property type="term" value="P:methylation"/>
    <property type="evidence" value="ECO:0007669"/>
    <property type="project" value="UniProtKB-KW"/>
</dbReference>
<keyword evidence="1 5" id="KW-0489">Methyltransferase</keyword>
<keyword evidence="2 5" id="KW-0808">Transferase</keyword>
<evidence type="ECO:0000256" key="8">
    <source>
        <dbReference type="SAM" id="MobiDB-lite"/>
    </source>
</evidence>
<dbReference type="InterPro" id="IPR029063">
    <property type="entry name" value="SAM-dependent_MTases_sf"/>
</dbReference>
<feature type="region of interest" description="Disordered" evidence="8">
    <location>
        <begin position="447"/>
        <end position="490"/>
    </location>
</feature>
<sequence length="490" mass="55204">MLRSLVTAHAFTFADLFAGIGGFHAALKHAGGHAVFVSEIDREARETYLARWVNQLPEDEKPVINEDINQATPADGPLVGVPQRIDVLTAGFPCQPFSKSGKQQGMEETRGTLFFNICRILEERRPPVILLENVRNLVGPRHTHEWHVIVTQLRDLGYRVSGTPSVFSPHFLPPSLGGTPQVRDRVFILGTYVGKEQAWADRDVSPTLVRGPVDGWDPNRWRIDWALDDEDEIGDLHRYELTASEREWVDVWDDLVQRLLEVRDGERLPGFPLWADEWRTVAELFTAHDLDTLPTWKADFLVKNARFYEQHRAVIDSWRAEHPEFDTFPPSRRKLEWQAQDTGSLWETVMHFRPSGIRCKRPTYLPALVAITQTSIIGKRERRITPHEAARLQGMPRDFTFGNQRNAASYKQVGNGVCVGAAWYALRQHVLQDDGSIPEHITAAILDPDKVNPSPDSLSPQAVEAEQSVHESGPEPVAAKGGDARSVSLA</sequence>
<dbReference type="EMBL" id="WLVL01000019">
    <property type="protein sequence ID" value="MTB71371.1"/>
    <property type="molecule type" value="Genomic_DNA"/>
</dbReference>
<gene>
    <name evidence="9" type="primary">dcm</name>
    <name evidence="9" type="ORF">GGG17_05185</name>
</gene>